<dbReference type="InterPro" id="IPR007527">
    <property type="entry name" value="Znf_SWIM"/>
</dbReference>
<protein>
    <recommendedName>
        <fullName evidence="2">SWIM-type domain-containing protein</fullName>
    </recommendedName>
</protein>
<dbReference type="Pfam" id="PF04343">
    <property type="entry name" value="DUF488"/>
    <property type="match status" value="1"/>
</dbReference>
<dbReference type="EMBL" id="BIFT01000001">
    <property type="protein sequence ID" value="GCE26400.1"/>
    <property type="molecule type" value="Genomic_DNA"/>
</dbReference>
<dbReference type="OrthoDB" id="163990at2"/>
<keyword evidence="1" id="KW-0863">Zinc-finger</keyword>
<evidence type="ECO:0000256" key="1">
    <source>
        <dbReference type="PROSITE-ProRule" id="PRU00325"/>
    </source>
</evidence>
<evidence type="ECO:0000259" key="2">
    <source>
        <dbReference type="PROSITE" id="PS50966"/>
    </source>
</evidence>
<dbReference type="Proteomes" id="UP000287171">
    <property type="component" value="Unassembled WGS sequence"/>
</dbReference>
<keyword evidence="1" id="KW-0479">Metal-binding</keyword>
<sequence>MNGFPYTHETPFHTLYTIGYRAPGAMDKINEYVSAGALLLDIRFLPASRFAPEWSRKQLLARFGRQNYEHLKDLGNVNYRDRTRPMQLVNSDHGLPWVYVHLQKRDVLLLCGCPEPATCHRSLVCQHIHALTPQVQIVHLVCKPRITPHWKEQREGKCL</sequence>
<dbReference type="GO" id="GO:0008270">
    <property type="term" value="F:zinc ion binding"/>
    <property type="evidence" value="ECO:0007669"/>
    <property type="project" value="UniProtKB-KW"/>
</dbReference>
<feature type="domain" description="SWIM-type" evidence="2">
    <location>
        <begin position="96"/>
        <end position="136"/>
    </location>
</feature>
<comment type="caution">
    <text evidence="3">The sequence shown here is derived from an EMBL/GenBank/DDBJ whole genome shotgun (WGS) entry which is preliminary data.</text>
</comment>
<dbReference type="PROSITE" id="PS50966">
    <property type="entry name" value="ZF_SWIM"/>
    <property type="match status" value="1"/>
</dbReference>
<reference evidence="4" key="1">
    <citation type="submission" date="2018-12" db="EMBL/GenBank/DDBJ databases">
        <title>Tengunoibacter tsumagoiensis gen. nov., sp. nov., Dictyobacter kobayashii sp. nov., D. alpinus sp. nov., and D. joshuensis sp. nov. and description of Dictyobacteraceae fam. nov. within the order Ktedonobacterales isolated from Tengu-no-mugimeshi.</title>
        <authorList>
            <person name="Wang C.M."/>
            <person name="Zheng Y."/>
            <person name="Sakai Y."/>
            <person name="Toyoda A."/>
            <person name="Minakuchi Y."/>
            <person name="Abe K."/>
            <person name="Yokota A."/>
            <person name="Yabe S."/>
        </authorList>
    </citation>
    <scope>NUCLEOTIDE SEQUENCE [LARGE SCALE GENOMIC DNA]</scope>
    <source>
        <strain evidence="4">Uno16</strain>
    </source>
</reference>
<accession>A0A402B4Y2</accession>
<gene>
    <name evidence="3" type="ORF">KDA_18840</name>
</gene>
<name>A0A402B4Y2_9CHLR</name>
<evidence type="ECO:0000313" key="4">
    <source>
        <dbReference type="Proteomes" id="UP000287171"/>
    </source>
</evidence>
<dbReference type="AlphaFoldDB" id="A0A402B4Y2"/>
<evidence type="ECO:0000313" key="3">
    <source>
        <dbReference type="EMBL" id="GCE26400.1"/>
    </source>
</evidence>
<dbReference type="RefSeq" id="WP_126626857.1">
    <property type="nucleotide sequence ID" value="NZ_BIFT01000001.1"/>
</dbReference>
<keyword evidence="1" id="KW-0862">Zinc</keyword>
<organism evidence="3 4">
    <name type="scientific">Dictyobacter alpinus</name>
    <dbReference type="NCBI Taxonomy" id="2014873"/>
    <lineage>
        <taxon>Bacteria</taxon>
        <taxon>Bacillati</taxon>
        <taxon>Chloroflexota</taxon>
        <taxon>Ktedonobacteria</taxon>
        <taxon>Ktedonobacterales</taxon>
        <taxon>Dictyobacteraceae</taxon>
        <taxon>Dictyobacter</taxon>
    </lineage>
</organism>
<dbReference type="InterPro" id="IPR007438">
    <property type="entry name" value="DUF488"/>
</dbReference>
<proteinExistence type="predicted"/>
<keyword evidence="4" id="KW-1185">Reference proteome</keyword>